<dbReference type="RefSeq" id="WP_184281316.1">
    <property type="nucleotide sequence ID" value="NZ_BAAAPG010000003.1"/>
</dbReference>
<feature type="transmembrane region" description="Helical" evidence="1">
    <location>
        <begin position="101"/>
        <end position="125"/>
    </location>
</feature>
<keyword evidence="1" id="KW-0472">Membrane</keyword>
<evidence type="ECO:0000256" key="1">
    <source>
        <dbReference type="SAM" id="Phobius"/>
    </source>
</evidence>
<accession>A0A7W9CAD6</accession>
<dbReference type="AlphaFoldDB" id="A0A7W9CAD6"/>
<dbReference type="EMBL" id="JACHMU010000001">
    <property type="protein sequence ID" value="MBB5741975.1"/>
    <property type="molecule type" value="Genomic_DNA"/>
</dbReference>
<comment type="caution">
    <text evidence="2">The sequence shown here is derived from an EMBL/GenBank/DDBJ whole genome shotgun (WGS) entry which is preliminary data.</text>
</comment>
<keyword evidence="1" id="KW-0812">Transmembrane</keyword>
<dbReference type="Proteomes" id="UP000517712">
    <property type="component" value="Unassembled WGS sequence"/>
</dbReference>
<reference evidence="2 3" key="1">
    <citation type="submission" date="2020-08" db="EMBL/GenBank/DDBJ databases">
        <title>Sequencing the genomes of 1000 actinobacteria strains.</title>
        <authorList>
            <person name="Klenk H.-P."/>
        </authorList>
    </citation>
    <scope>NUCLEOTIDE SEQUENCE [LARGE SCALE GENOMIC DNA]</scope>
    <source>
        <strain evidence="2 3">DSM 24823</strain>
    </source>
</reference>
<organism evidence="2 3">
    <name type="scientific">Microbacterium ginsengiterrae</name>
    <dbReference type="NCBI Taxonomy" id="546115"/>
    <lineage>
        <taxon>Bacteria</taxon>
        <taxon>Bacillati</taxon>
        <taxon>Actinomycetota</taxon>
        <taxon>Actinomycetes</taxon>
        <taxon>Micrococcales</taxon>
        <taxon>Microbacteriaceae</taxon>
        <taxon>Microbacterium</taxon>
    </lineage>
</organism>
<keyword evidence="1" id="KW-1133">Transmembrane helix</keyword>
<name>A0A7W9CAD6_9MICO</name>
<keyword evidence="3" id="KW-1185">Reference proteome</keyword>
<protein>
    <submittedName>
        <fullName evidence="2">Uncharacterized protein</fullName>
    </submittedName>
</protein>
<feature type="transmembrane region" description="Helical" evidence="1">
    <location>
        <begin position="13"/>
        <end position="35"/>
    </location>
</feature>
<evidence type="ECO:0000313" key="3">
    <source>
        <dbReference type="Proteomes" id="UP000517712"/>
    </source>
</evidence>
<proteinExistence type="predicted"/>
<evidence type="ECO:0000313" key="2">
    <source>
        <dbReference type="EMBL" id="MBB5741975.1"/>
    </source>
</evidence>
<sequence>MEPLDTLAAVGEVMSWVGLGAGIPLLVITGMIAIAEGRWEAVEIAVVDRAGIATARWFCAGDFHERPLSAREHAAEGWHDGFVSVRDPSHVRLSPPVARRLFATLGAVFIAVGIVGFILSMIPAFL</sequence>
<gene>
    <name evidence="2" type="ORF">HD600_000472</name>
</gene>